<sequence length="98" mass="11112">MPILLYRIQNLHIPRTRLRRALRQFPPAWWTLFLPLPFPINPRRLRTRLILRAGTLFFLLRSWVVLVVIALQGAGYWPSPSPSSTGTTAPGAPGMGLV</sequence>
<keyword evidence="2" id="KW-0812">Transmembrane</keyword>
<feature type="region of interest" description="Disordered" evidence="1">
    <location>
        <begin position="78"/>
        <end position="98"/>
    </location>
</feature>
<feature type="compositionally biased region" description="Low complexity" evidence="1">
    <location>
        <begin position="82"/>
        <end position="92"/>
    </location>
</feature>
<reference evidence="3 4" key="1">
    <citation type="journal article" date="2012" name="Science">
        <title>The Paleozoic origin of enzymatic lignin decomposition reconstructed from 31 fungal genomes.</title>
        <authorList>
            <person name="Floudas D."/>
            <person name="Binder M."/>
            <person name="Riley R."/>
            <person name="Barry K."/>
            <person name="Blanchette R.A."/>
            <person name="Henrissat B."/>
            <person name="Martinez A.T."/>
            <person name="Otillar R."/>
            <person name="Spatafora J.W."/>
            <person name="Yadav J.S."/>
            <person name="Aerts A."/>
            <person name="Benoit I."/>
            <person name="Boyd A."/>
            <person name="Carlson A."/>
            <person name="Copeland A."/>
            <person name="Coutinho P.M."/>
            <person name="de Vries R.P."/>
            <person name="Ferreira P."/>
            <person name="Findley K."/>
            <person name="Foster B."/>
            <person name="Gaskell J."/>
            <person name="Glotzer D."/>
            <person name="Gorecki P."/>
            <person name="Heitman J."/>
            <person name="Hesse C."/>
            <person name="Hori C."/>
            <person name="Igarashi K."/>
            <person name="Jurgens J.A."/>
            <person name="Kallen N."/>
            <person name="Kersten P."/>
            <person name="Kohler A."/>
            <person name="Kuees U."/>
            <person name="Kumar T.K.A."/>
            <person name="Kuo A."/>
            <person name="LaButti K."/>
            <person name="Larrondo L.F."/>
            <person name="Lindquist E."/>
            <person name="Ling A."/>
            <person name="Lombard V."/>
            <person name="Lucas S."/>
            <person name="Lundell T."/>
            <person name="Martin R."/>
            <person name="McLaughlin D.J."/>
            <person name="Morgenstern I."/>
            <person name="Morin E."/>
            <person name="Murat C."/>
            <person name="Nagy L.G."/>
            <person name="Nolan M."/>
            <person name="Ohm R.A."/>
            <person name="Patyshakuliyeva A."/>
            <person name="Rokas A."/>
            <person name="Ruiz-Duenas F.J."/>
            <person name="Sabat G."/>
            <person name="Salamov A."/>
            <person name="Samejima M."/>
            <person name="Schmutz J."/>
            <person name="Slot J.C."/>
            <person name="St John F."/>
            <person name="Stenlid J."/>
            <person name="Sun H."/>
            <person name="Sun S."/>
            <person name="Syed K."/>
            <person name="Tsang A."/>
            <person name="Wiebenga A."/>
            <person name="Young D."/>
            <person name="Pisabarro A."/>
            <person name="Eastwood D.C."/>
            <person name="Martin F."/>
            <person name="Cullen D."/>
            <person name="Grigoriev I.V."/>
            <person name="Hibbett D.S."/>
        </authorList>
    </citation>
    <scope>NUCLEOTIDE SEQUENCE [LARGE SCALE GENOMIC DNA]</scope>
    <source>
        <strain evidence="3 4">DJM-731 SS1</strain>
    </source>
</reference>
<protein>
    <submittedName>
        <fullName evidence="3">Uncharacterized protein</fullName>
    </submittedName>
</protein>
<organism evidence="3 4">
    <name type="scientific">Dacryopinax primogenitus (strain DJM 731)</name>
    <name type="common">Brown rot fungus</name>
    <dbReference type="NCBI Taxonomy" id="1858805"/>
    <lineage>
        <taxon>Eukaryota</taxon>
        <taxon>Fungi</taxon>
        <taxon>Dikarya</taxon>
        <taxon>Basidiomycota</taxon>
        <taxon>Agaricomycotina</taxon>
        <taxon>Dacrymycetes</taxon>
        <taxon>Dacrymycetales</taxon>
        <taxon>Dacrymycetaceae</taxon>
        <taxon>Dacryopinax</taxon>
    </lineage>
</organism>
<accession>M5FY38</accession>
<keyword evidence="2" id="KW-1133">Transmembrane helix</keyword>
<dbReference type="AlphaFoldDB" id="M5FY38"/>
<gene>
    <name evidence="3" type="ORF">DACRYDRAFT_23072</name>
</gene>
<keyword evidence="2" id="KW-0472">Membrane</keyword>
<evidence type="ECO:0000313" key="4">
    <source>
        <dbReference type="Proteomes" id="UP000030653"/>
    </source>
</evidence>
<evidence type="ECO:0000313" key="3">
    <source>
        <dbReference type="EMBL" id="EJU00700.1"/>
    </source>
</evidence>
<feature type="non-terminal residue" evidence="3">
    <location>
        <position position="98"/>
    </location>
</feature>
<dbReference type="HOGENOM" id="CLU_2339103_0_0_1"/>
<dbReference type="EMBL" id="JH795866">
    <property type="protein sequence ID" value="EJU00700.1"/>
    <property type="molecule type" value="Genomic_DNA"/>
</dbReference>
<keyword evidence="4" id="KW-1185">Reference proteome</keyword>
<name>M5FY38_DACPD</name>
<dbReference type="RefSeq" id="XP_040627597.1">
    <property type="nucleotide sequence ID" value="XM_040773082.1"/>
</dbReference>
<proteinExistence type="predicted"/>
<dbReference type="GeneID" id="63688144"/>
<evidence type="ECO:0000256" key="2">
    <source>
        <dbReference type="SAM" id="Phobius"/>
    </source>
</evidence>
<evidence type="ECO:0000256" key="1">
    <source>
        <dbReference type="SAM" id="MobiDB-lite"/>
    </source>
</evidence>
<dbReference type="Proteomes" id="UP000030653">
    <property type="component" value="Unassembled WGS sequence"/>
</dbReference>
<feature type="transmembrane region" description="Helical" evidence="2">
    <location>
        <begin position="49"/>
        <end position="71"/>
    </location>
</feature>